<keyword evidence="1" id="KW-0479">Metal-binding</keyword>
<dbReference type="SMART" id="SM00066">
    <property type="entry name" value="GAL4"/>
    <property type="match status" value="1"/>
</dbReference>
<evidence type="ECO:0000313" key="8">
    <source>
        <dbReference type="EMBL" id="PYI02808.1"/>
    </source>
</evidence>
<dbReference type="InterPro" id="IPR052360">
    <property type="entry name" value="Transcr_Regulatory_Proteins"/>
</dbReference>
<sequence>MAHQSTLVLRRKKASGTRSRTGCRTCRIRRIKCDESPGQCNNCITANWKCDGYDPHRLPRKTGTGLRDMGTRIGWSMTADENRCFSYFQYHSVANLTSFFDSSLWQQLVLQMSHADPAVFHAVNMLSAAQQESEAHGMQLSEGTHRRSQRYYFSLQESMRAINLLNQRRASQDPQLPQVILVCCLLFVLSEVLLGRWDSAFRHLRSGLHILKELEDHNQLEAEVAPSLVVVFRRLDIQASLYGTGPPVLCLEHEPKSSPQLFQAPPGGFTSFSQVYEAQTMLMEHGVPLFAKSWSLSWPDIEANYESLCLTQGRLLGSFAQFAEHFKLFRERYYDKLSEKQRRGVDIVKRNYLGHMLALKMLFIHGPVPEHFIPDFLVVLQAHEDKFDQFRELSGLVMDHLAIANVYLVATRCPDAAIRLRAIYLLRAWPHYEGLHSSIVAALMALQAFKRDFPNQELVNTIMRTTTKDERFLFDSIKSMRNVTAQHTMPIVRLSNLLEGCI</sequence>
<keyword evidence="5" id="KW-0804">Transcription</keyword>
<dbReference type="CDD" id="cd00067">
    <property type="entry name" value="GAL4"/>
    <property type="match status" value="1"/>
</dbReference>
<dbReference type="GO" id="GO:0009893">
    <property type="term" value="P:positive regulation of metabolic process"/>
    <property type="evidence" value="ECO:0007669"/>
    <property type="project" value="UniProtKB-ARBA"/>
</dbReference>
<dbReference type="AlphaFoldDB" id="A0A319E892"/>
<gene>
    <name evidence="8" type="ORF">BO78DRAFT_214366</name>
</gene>
<dbReference type="PANTHER" id="PTHR36206">
    <property type="entry name" value="ASPERCRYPTIN BIOSYNTHESIS CLUSTER-SPECIFIC TRANSCRIPTION REGULATOR ATNN-RELATED"/>
    <property type="match status" value="1"/>
</dbReference>
<proteinExistence type="predicted"/>
<dbReference type="InterPro" id="IPR036864">
    <property type="entry name" value="Zn2-C6_fun-type_DNA-bd_sf"/>
</dbReference>
<dbReference type="InterPro" id="IPR021858">
    <property type="entry name" value="Fun_TF"/>
</dbReference>
<evidence type="ECO:0000256" key="3">
    <source>
        <dbReference type="ARBA" id="ARBA00023015"/>
    </source>
</evidence>
<dbReference type="SUPFAM" id="SSF57701">
    <property type="entry name" value="Zn2/Cys6 DNA-binding domain"/>
    <property type="match status" value="1"/>
</dbReference>
<reference evidence="8 9" key="1">
    <citation type="submission" date="2018-02" db="EMBL/GenBank/DDBJ databases">
        <title>The genomes of Aspergillus section Nigri reveals drivers in fungal speciation.</title>
        <authorList>
            <consortium name="DOE Joint Genome Institute"/>
            <person name="Vesth T.C."/>
            <person name="Nybo J."/>
            <person name="Theobald S."/>
            <person name="Brandl J."/>
            <person name="Frisvad J.C."/>
            <person name="Nielsen K.F."/>
            <person name="Lyhne E.K."/>
            <person name="Kogle M.E."/>
            <person name="Kuo A."/>
            <person name="Riley R."/>
            <person name="Clum A."/>
            <person name="Nolan M."/>
            <person name="Lipzen A."/>
            <person name="Salamov A."/>
            <person name="Henrissat B."/>
            <person name="Wiebenga A."/>
            <person name="De vries R.P."/>
            <person name="Grigoriev I.V."/>
            <person name="Mortensen U.H."/>
            <person name="Andersen M.R."/>
            <person name="Baker S.E."/>
        </authorList>
    </citation>
    <scope>NUCLEOTIDE SEQUENCE [LARGE SCALE GENOMIC DNA]</scope>
    <source>
        <strain evidence="8 9">CBS 121057</strain>
    </source>
</reference>
<evidence type="ECO:0000256" key="5">
    <source>
        <dbReference type="ARBA" id="ARBA00023163"/>
    </source>
</evidence>
<dbReference type="GO" id="GO:0003677">
    <property type="term" value="F:DNA binding"/>
    <property type="evidence" value="ECO:0007669"/>
    <property type="project" value="UniProtKB-KW"/>
</dbReference>
<dbReference type="PROSITE" id="PS00463">
    <property type="entry name" value="ZN2_CY6_FUNGAL_1"/>
    <property type="match status" value="1"/>
</dbReference>
<dbReference type="Pfam" id="PF11951">
    <property type="entry name" value="Fungal_trans_2"/>
    <property type="match status" value="1"/>
</dbReference>
<dbReference type="GO" id="GO:0000981">
    <property type="term" value="F:DNA-binding transcription factor activity, RNA polymerase II-specific"/>
    <property type="evidence" value="ECO:0007669"/>
    <property type="project" value="InterPro"/>
</dbReference>
<evidence type="ECO:0000256" key="4">
    <source>
        <dbReference type="ARBA" id="ARBA00023125"/>
    </source>
</evidence>
<evidence type="ECO:0000256" key="2">
    <source>
        <dbReference type="ARBA" id="ARBA00022833"/>
    </source>
</evidence>
<dbReference type="PANTHER" id="PTHR36206:SF16">
    <property type="entry name" value="TRANSCRIPTION FACTOR DOMAIN-CONTAINING PROTEIN-RELATED"/>
    <property type="match status" value="1"/>
</dbReference>
<dbReference type="EMBL" id="KZ826389">
    <property type="protein sequence ID" value="PYI02808.1"/>
    <property type="molecule type" value="Genomic_DNA"/>
</dbReference>
<accession>A0A319E892</accession>
<keyword evidence="4" id="KW-0238">DNA-binding</keyword>
<protein>
    <submittedName>
        <fullName evidence="8">C6 zinc finger domain protein</fullName>
    </submittedName>
</protein>
<dbReference type="VEuPathDB" id="FungiDB:BO78DRAFT_214366"/>
<evidence type="ECO:0000259" key="7">
    <source>
        <dbReference type="PROSITE" id="PS50048"/>
    </source>
</evidence>
<dbReference type="PROSITE" id="PS50048">
    <property type="entry name" value="ZN2_CY6_FUNGAL_2"/>
    <property type="match status" value="1"/>
</dbReference>
<dbReference type="Pfam" id="PF00172">
    <property type="entry name" value="Zn_clus"/>
    <property type="match status" value="1"/>
</dbReference>
<dbReference type="Gene3D" id="4.10.240.10">
    <property type="entry name" value="Zn(2)-C6 fungal-type DNA-binding domain"/>
    <property type="match status" value="1"/>
</dbReference>
<keyword evidence="2" id="KW-0862">Zinc</keyword>
<evidence type="ECO:0000256" key="6">
    <source>
        <dbReference type="ARBA" id="ARBA00023242"/>
    </source>
</evidence>
<dbReference type="OrthoDB" id="3172332at2759"/>
<dbReference type="STRING" id="1448318.A0A319E892"/>
<name>A0A319E892_ASPSB</name>
<evidence type="ECO:0000313" key="9">
    <source>
        <dbReference type="Proteomes" id="UP000248423"/>
    </source>
</evidence>
<dbReference type="GO" id="GO:0008270">
    <property type="term" value="F:zinc ion binding"/>
    <property type="evidence" value="ECO:0007669"/>
    <property type="project" value="InterPro"/>
</dbReference>
<dbReference type="InterPro" id="IPR001138">
    <property type="entry name" value="Zn2Cys6_DnaBD"/>
</dbReference>
<evidence type="ECO:0000256" key="1">
    <source>
        <dbReference type="ARBA" id="ARBA00022723"/>
    </source>
</evidence>
<keyword evidence="9" id="KW-1185">Reference proteome</keyword>
<keyword evidence="6" id="KW-0539">Nucleus</keyword>
<keyword evidence="3" id="KW-0805">Transcription regulation</keyword>
<dbReference type="Proteomes" id="UP000248423">
    <property type="component" value="Unassembled WGS sequence"/>
</dbReference>
<organism evidence="8 9">
    <name type="scientific">Aspergillus sclerotiicarbonarius (strain CBS 121057 / IBT 28362)</name>
    <dbReference type="NCBI Taxonomy" id="1448318"/>
    <lineage>
        <taxon>Eukaryota</taxon>
        <taxon>Fungi</taxon>
        <taxon>Dikarya</taxon>
        <taxon>Ascomycota</taxon>
        <taxon>Pezizomycotina</taxon>
        <taxon>Eurotiomycetes</taxon>
        <taxon>Eurotiomycetidae</taxon>
        <taxon>Eurotiales</taxon>
        <taxon>Aspergillaceae</taxon>
        <taxon>Aspergillus</taxon>
        <taxon>Aspergillus subgen. Circumdati</taxon>
    </lineage>
</organism>
<feature type="domain" description="Zn(2)-C6 fungal-type" evidence="7">
    <location>
        <begin position="22"/>
        <end position="50"/>
    </location>
</feature>